<dbReference type="InterPro" id="IPR036291">
    <property type="entry name" value="NAD(P)-bd_dom_sf"/>
</dbReference>
<feature type="domain" description="NmrA-like" evidence="1">
    <location>
        <begin position="4"/>
        <end position="229"/>
    </location>
</feature>
<comment type="caution">
    <text evidence="2">The sequence shown here is derived from an EMBL/GenBank/DDBJ whole genome shotgun (WGS) entry which is preliminary data.</text>
</comment>
<dbReference type="Gene3D" id="3.90.25.10">
    <property type="entry name" value="UDP-galactose 4-epimerase, domain 1"/>
    <property type="match status" value="1"/>
</dbReference>
<dbReference type="Proteomes" id="UP000722485">
    <property type="component" value="Unassembled WGS sequence"/>
</dbReference>
<evidence type="ECO:0000313" key="2">
    <source>
        <dbReference type="EMBL" id="KAF7557002.1"/>
    </source>
</evidence>
<dbReference type="EMBL" id="JAANBB010000008">
    <property type="protein sequence ID" value="KAF7557002.1"/>
    <property type="molecule type" value="Genomic_DNA"/>
</dbReference>
<proteinExistence type="predicted"/>
<dbReference type="InterPro" id="IPR008030">
    <property type="entry name" value="NmrA-like"/>
</dbReference>
<dbReference type="SUPFAM" id="SSF51735">
    <property type="entry name" value="NAD(P)-binding Rossmann-fold domains"/>
    <property type="match status" value="1"/>
</dbReference>
<reference evidence="2" key="1">
    <citation type="submission" date="2020-03" db="EMBL/GenBank/DDBJ databases">
        <title>Draft Genome Sequence of Cylindrodendrum hubeiense.</title>
        <authorList>
            <person name="Buettner E."/>
            <person name="Kellner H."/>
        </authorList>
    </citation>
    <scope>NUCLEOTIDE SEQUENCE</scope>
    <source>
        <strain evidence="2">IHI 201604</strain>
    </source>
</reference>
<dbReference type="PANTHER" id="PTHR43349">
    <property type="entry name" value="PINORESINOL REDUCTASE-RELATED"/>
    <property type="match status" value="1"/>
</dbReference>
<evidence type="ECO:0000313" key="3">
    <source>
        <dbReference type="Proteomes" id="UP000722485"/>
    </source>
</evidence>
<evidence type="ECO:0000259" key="1">
    <source>
        <dbReference type="Pfam" id="PF05368"/>
    </source>
</evidence>
<sequence length="315" mass="34981">MTSLSLKIAIEITALVRPSSLQKPAVLALQKQGAQVVAIDLAGSHDQITKALLGMDVVISTIYGGNVMDEIPLINAAKAAGVKRYLPCFFATVAPAKGALFLREMKEDVLNHIKSVKLPYTVIDVGWWYQVNLPRLPSGRIDYVAMETSDGIAGDGNVPIAFIDLRDVGVYVARIIADPRTLNRMVLAYDEVLTHNQLYDQVEQVSGETLPRKYVTAEEIKSRIHEVEVKNPAPDSVEFVTLAQLQYWHSCGIRGDNNPENAEYLGYLLSKDLYPDIKGIRLETFVQEAIDGKGRRVYEHIMSLPSMKEANKGWK</sequence>
<dbReference type="InterPro" id="IPR050608">
    <property type="entry name" value="NmrA-type/Isoflavone_red_sf"/>
</dbReference>
<protein>
    <recommendedName>
        <fullName evidence="1">NmrA-like domain-containing protein</fullName>
    </recommendedName>
</protein>
<name>A0A9P5HMC3_9HYPO</name>
<dbReference type="PANTHER" id="PTHR43349:SF93">
    <property type="entry name" value="ISOFLAVONE REDUCTASE HOMOLOG P3-RELATED"/>
    <property type="match status" value="1"/>
</dbReference>
<dbReference type="AlphaFoldDB" id="A0A9P5HMC3"/>
<dbReference type="OrthoDB" id="419598at2759"/>
<dbReference type="Pfam" id="PF05368">
    <property type="entry name" value="NmrA"/>
    <property type="match status" value="1"/>
</dbReference>
<organism evidence="2 3">
    <name type="scientific">Cylindrodendrum hubeiense</name>
    <dbReference type="NCBI Taxonomy" id="595255"/>
    <lineage>
        <taxon>Eukaryota</taxon>
        <taxon>Fungi</taxon>
        <taxon>Dikarya</taxon>
        <taxon>Ascomycota</taxon>
        <taxon>Pezizomycotina</taxon>
        <taxon>Sordariomycetes</taxon>
        <taxon>Hypocreomycetidae</taxon>
        <taxon>Hypocreales</taxon>
        <taxon>Nectriaceae</taxon>
        <taxon>Cylindrodendrum</taxon>
    </lineage>
</organism>
<dbReference type="Gene3D" id="3.40.50.720">
    <property type="entry name" value="NAD(P)-binding Rossmann-like Domain"/>
    <property type="match status" value="1"/>
</dbReference>
<keyword evidence="3" id="KW-1185">Reference proteome</keyword>
<gene>
    <name evidence="2" type="ORF">G7Z17_g1003</name>
</gene>
<accession>A0A9P5HMC3</accession>